<reference evidence="1" key="1">
    <citation type="submission" date="2022-06" db="EMBL/GenBank/DDBJ databases">
        <title>Devosia sp. XJ19-45 genome assembly.</title>
        <authorList>
            <person name="Li B."/>
            <person name="Cai M."/>
            <person name="Nie G."/>
            <person name="Li W."/>
        </authorList>
    </citation>
    <scope>NUCLEOTIDE SEQUENCE</scope>
    <source>
        <strain evidence="1">XJ19-45</strain>
    </source>
</reference>
<dbReference type="AlphaFoldDB" id="A0A9Q4ASE6"/>
<dbReference type="InterPro" id="IPR007709">
    <property type="entry name" value="N-FG_amidohydro"/>
</dbReference>
<keyword evidence="2" id="KW-1185">Reference proteome</keyword>
<sequence>MHAAGENPVLVSNAEGTSPFVLVCDHASRRIPARYGDMGLSEAERVSHIAWDPGALAVCQSLSTLLDAPLVESTVSRLVIDANRDLDAPDLIWTLSEATHIPANEGLSAQERQFRIETYHRPYHDAVETVLNQRDAAGRETTLVCMHSFTPVFLGQHRPWPIGLIHGKDLTFTRALQGALAADDPSLNIGWNEPYAALNGVTLTLEKHGDGRGIAATMIEIRNDEIGTAAGVTLWAERLARSLERARQEIKGL</sequence>
<dbReference type="PIRSF" id="PIRSF029730">
    <property type="entry name" value="UCP029730"/>
    <property type="match status" value="1"/>
</dbReference>
<evidence type="ECO:0000313" key="2">
    <source>
        <dbReference type="Proteomes" id="UP001060275"/>
    </source>
</evidence>
<comment type="caution">
    <text evidence="1">The sequence shown here is derived from an EMBL/GenBank/DDBJ whole genome shotgun (WGS) entry which is preliminary data.</text>
</comment>
<dbReference type="Proteomes" id="UP001060275">
    <property type="component" value="Unassembled WGS sequence"/>
</dbReference>
<proteinExistence type="predicted"/>
<gene>
    <name evidence="1" type="ORF">NF348_16850</name>
</gene>
<dbReference type="Gene3D" id="3.40.630.40">
    <property type="entry name" value="Zn-dependent exopeptidases"/>
    <property type="match status" value="1"/>
</dbReference>
<dbReference type="SUPFAM" id="SSF53187">
    <property type="entry name" value="Zn-dependent exopeptidases"/>
    <property type="match status" value="1"/>
</dbReference>
<organism evidence="1 2">
    <name type="scientific">Devosia ureilytica</name>
    <dbReference type="NCBI Taxonomy" id="2952754"/>
    <lineage>
        <taxon>Bacteria</taxon>
        <taxon>Pseudomonadati</taxon>
        <taxon>Pseudomonadota</taxon>
        <taxon>Alphaproteobacteria</taxon>
        <taxon>Hyphomicrobiales</taxon>
        <taxon>Devosiaceae</taxon>
        <taxon>Devosia</taxon>
    </lineage>
</organism>
<dbReference type="RefSeq" id="WP_254676027.1">
    <property type="nucleotide sequence ID" value="NZ_JAMWDU010000006.1"/>
</dbReference>
<accession>A0A9Q4ASE6</accession>
<dbReference type="InterPro" id="IPR011227">
    <property type="entry name" value="UCP029730"/>
</dbReference>
<evidence type="ECO:0000313" key="1">
    <source>
        <dbReference type="EMBL" id="MCP8888783.1"/>
    </source>
</evidence>
<dbReference type="EMBL" id="JAMWDU010000006">
    <property type="protein sequence ID" value="MCP8888783.1"/>
    <property type="molecule type" value="Genomic_DNA"/>
</dbReference>
<name>A0A9Q4ASE6_9HYPH</name>
<protein>
    <submittedName>
        <fullName evidence="1">N-formylglutamate amidohydrolase</fullName>
    </submittedName>
</protein>
<dbReference type="Pfam" id="PF05013">
    <property type="entry name" value="FGase"/>
    <property type="match status" value="1"/>
</dbReference>